<feature type="domain" description="PTS EIIC type-3" evidence="19">
    <location>
        <begin position="117"/>
        <end position="526"/>
    </location>
</feature>
<feature type="transmembrane region" description="Helical" evidence="17">
    <location>
        <begin position="496"/>
        <end position="526"/>
    </location>
</feature>
<keyword evidence="11" id="KW-0418">Kinase</keyword>
<evidence type="ECO:0000256" key="13">
    <source>
        <dbReference type="ARBA" id="ARBA00023136"/>
    </source>
</evidence>
<comment type="subcellular location">
    <subcellularLocation>
        <location evidence="1">Cell membrane</location>
        <topology evidence="1">Multi-pass membrane protein</topology>
    </subcellularLocation>
</comment>
<dbReference type="InterPro" id="IPR004501">
    <property type="entry name" value="PTS_EIIC_3"/>
</dbReference>
<evidence type="ECO:0000256" key="8">
    <source>
        <dbReference type="ARBA" id="ARBA00022679"/>
    </source>
</evidence>
<name>A0ABY5I7E8_9FIRM</name>
<keyword evidence="8" id="KW-0808">Transferase</keyword>
<keyword evidence="5" id="KW-1003">Cell membrane</keyword>
<dbReference type="Pfam" id="PF02378">
    <property type="entry name" value="PTS_EIIC"/>
    <property type="match status" value="1"/>
</dbReference>
<dbReference type="InterPro" id="IPR013012">
    <property type="entry name" value="PTS_EIIB_3"/>
</dbReference>
<evidence type="ECO:0000259" key="19">
    <source>
        <dbReference type="PROSITE" id="PS51105"/>
    </source>
</evidence>
<evidence type="ECO:0000256" key="10">
    <source>
        <dbReference type="ARBA" id="ARBA00022692"/>
    </source>
</evidence>
<evidence type="ECO:0000256" key="17">
    <source>
        <dbReference type="SAM" id="Phobius"/>
    </source>
</evidence>
<dbReference type="PANTHER" id="PTHR33989:SF4">
    <property type="entry name" value="PTS SYSTEM N,N'-DIACETYLCHITOBIOSE-SPECIFIC EIIC COMPONENT"/>
    <property type="match status" value="1"/>
</dbReference>
<dbReference type="Pfam" id="PF02302">
    <property type="entry name" value="PTS_IIB"/>
    <property type="match status" value="1"/>
</dbReference>
<dbReference type="PROSITE" id="PS51100">
    <property type="entry name" value="PTS_EIIB_TYPE_3"/>
    <property type="match status" value="1"/>
</dbReference>
<feature type="domain" description="PTS EIIB type-3" evidence="18">
    <location>
        <begin position="1"/>
        <end position="105"/>
    </location>
</feature>
<keyword evidence="13 17" id="KW-0472">Membrane</keyword>
<dbReference type="Proteomes" id="UP001060112">
    <property type="component" value="Chromosome"/>
</dbReference>
<dbReference type="NCBIfam" id="TIGR00410">
    <property type="entry name" value="lacE"/>
    <property type="match status" value="1"/>
</dbReference>
<evidence type="ECO:0000259" key="18">
    <source>
        <dbReference type="PROSITE" id="PS51100"/>
    </source>
</evidence>
<evidence type="ECO:0000313" key="21">
    <source>
        <dbReference type="Proteomes" id="UP001060112"/>
    </source>
</evidence>
<evidence type="ECO:0000256" key="6">
    <source>
        <dbReference type="ARBA" id="ARBA00022553"/>
    </source>
</evidence>
<dbReference type="InterPro" id="IPR003352">
    <property type="entry name" value="PTS_EIIC"/>
</dbReference>
<keyword evidence="4" id="KW-0813">Transport</keyword>
<feature type="transmembrane region" description="Helical" evidence="17">
    <location>
        <begin position="141"/>
        <end position="162"/>
    </location>
</feature>
<dbReference type="Gene3D" id="3.40.50.2300">
    <property type="match status" value="1"/>
</dbReference>
<sequence>MKILVCCSTGLSSNLLVDKMRKYINENDLDDRVASVGINQLKKYVSQCDIVLLAPQMTYCKEYVDKLCHLYDVPVLNIGRKEFGILDVKHILEYATTSYYQSKTEELRMNLKIEQTIEKLVVPIANKMSTNKILSAISGGFMRVLPITIAGSMITLIANFPIEAWTNFLTKSGILNLLNICSNATLGIISLFTTIFIAYSYAKQYDADGVSVSLVSLVSFVVLTPMVTSITAPNKEIIEVANVLPLQWLGSAGLFSSIIISLVSTRIYIFIVQKNIKITMPESVPSNIAKPFEALIPAVIVFAFMLVIHYIFSLTEFGNIHNCIYSVIQMPLQGFTSSFWIVCIVSPIIFAILWFFGLHAGQIIIFPILMPLLMPASLENLAAYQAGTALPNILTYETLSIGQSLGGVGNTIGLCICMLLFAKSKRYRALSKMSIAPSLFCINEPIIFGTPIVMNLVLIAPFIIAPIVTAVITYLCMSIGLVPFASGVQLPWTTPIVLFGFLECGFAGAILQIVLIIISVGIYYPFFKVIDKKALKDEIENEEIQISTI</sequence>
<comment type="catalytic activity">
    <reaction evidence="15">
        <text>lactose(out) + N(pros)-phospho-L-histidyl-[protein] = lactose 6-phosphate(in) + L-histidyl-[protein]</text>
        <dbReference type="Rhea" id="RHEA:42400"/>
        <dbReference type="Rhea" id="RHEA-COMP:9745"/>
        <dbReference type="Rhea" id="RHEA-COMP:9746"/>
        <dbReference type="ChEBI" id="CHEBI:17716"/>
        <dbReference type="ChEBI" id="CHEBI:29979"/>
        <dbReference type="ChEBI" id="CHEBI:64837"/>
        <dbReference type="ChEBI" id="CHEBI:79080"/>
        <dbReference type="EC" id="2.7.1.207"/>
    </reaction>
</comment>
<feature type="transmembrane region" description="Helical" evidence="17">
    <location>
        <begin position="363"/>
        <end position="384"/>
    </location>
</feature>
<dbReference type="RefSeq" id="WP_290141380.1">
    <property type="nucleotide sequence ID" value="NZ_CP101620.1"/>
</dbReference>
<dbReference type="InterPro" id="IPR051088">
    <property type="entry name" value="PTS_Sugar-EIIC/EIIB"/>
</dbReference>
<evidence type="ECO:0000256" key="7">
    <source>
        <dbReference type="ARBA" id="ARBA00022597"/>
    </source>
</evidence>
<organism evidence="20 21">
    <name type="scientific">Allocoprobacillus halotolerans</name>
    <dbReference type="NCBI Taxonomy" id="2944914"/>
    <lineage>
        <taxon>Bacteria</taxon>
        <taxon>Bacillati</taxon>
        <taxon>Bacillota</taxon>
        <taxon>Erysipelotrichia</taxon>
        <taxon>Erysipelotrichales</taxon>
        <taxon>Erysipelotrichaceae</taxon>
        <taxon>Allocoprobacillus</taxon>
    </lineage>
</organism>
<dbReference type="EC" id="2.7.1.207" evidence="2"/>
<feature type="modified residue" description="Phosphocysteine; by EIIA" evidence="16">
    <location>
        <position position="7"/>
    </location>
</feature>
<dbReference type="InterPro" id="IPR036095">
    <property type="entry name" value="PTS_EIIB-like_sf"/>
</dbReference>
<feature type="transmembrane region" description="Helical" evidence="17">
    <location>
        <begin position="404"/>
        <end position="422"/>
    </location>
</feature>
<evidence type="ECO:0000256" key="11">
    <source>
        <dbReference type="ARBA" id="ARBA00022777"/>
    </source>
</evidence>
<feature type="transmembrane region" description="Helical" evidence="17">
    <location>
        <begin position="174"/>
        <end position="198"/>
    </location>
</feature>
<feature type="transmembrane region" description="Helical" evidence="17">
    <location>
        <begin position="210"/>
        <end position="228"/>
    </location>
</feature>
<keyword evidence="7" id="KW-0762">Sugar transport</keyword>
<dbReference type="PROSITE" id="PS51105">
    <property type="entry name" value="PTS_EIIC_TYPE_3"/>
    <property type="match status" value="1"/>
</dbReference>
<protein>
    <recommendedName>
        <fullName evidence="3">PTS system lactose-specific EIICB component</fullName>
        <ecNumber evidence="2">2.7.1.207</ecNumber>
    </recommendedName>
    <alternativeName>
        <fullName evidence="14">EIICB-Lac</fullName>
    </alternativeName>
</protein>
<evidence type="ECO:0000256" key="12">
    <source>
        <dbReference type="ARBA" id="ARBA00022989"/>
    </source>
</evidence>
<evidence type="ECO:0000256" key="1">
    <source>
        <dbReference type="ARBA" id="ARBA00004651"/>
    </source>
</evidence>
<dbReference type="SUPFAM" id="SSF52794">
    <property type="entry name" value="PTS system IIB component-like"/>
    <property type="match status" value="1"/>
</dbReference>
<evidence type="ECO:0000256" key="15">
    <source>
        <dbReference type="ARBA" id="ARBA00048444"/>
    </source>
</evidence>
<keyword evidence="9" id="KW-0598">Phosphotransferase system</keyword>
<evidence type="ECO:0000313" key="20">
    <source>
        <dbReference type="EMBL" id="UTY39943.1"/>
    </source>
</evidence>
<keyword evidence="10 17" id="KW-0812">Transmembrane</keyword>
<feature type="transmembrane region" description="Helical" evidence="17">
    <location>
        <begin position="456"/>
        <end position="484"/>
    </location>
</feature>
<feature type="transmembrane region" description="Helical" evidence="17">
    <location>
        <begin position="248"/>
        <end position="271"/>
    </location>
</feature>
<gene>
    <name evidence="20" type="ORF">NMU03_03820</name>
</gene>
<dbReference type="PANTHER" id="PTHR33989">
    <property type="match status" value="1"/>
</dbReference>
<keyword evidence="6" id="KW-0597">Phosphoprotein</keyword>
<feature type="transmembrane region" description="Helical" evidence="17">
    <location>
        <begin position="292"/>
        <end position="312"/>
    </location>
</feature>
<evidence type="ECO:0000256" key="3">
    <source>
        <dbReference type="ARBA" id="ARBA00020834"/>
    </source>
</evidence>
<keyword evidence="21" id="KW-1185">Reference proteome</keyword>
<dbReference type="EMBL" id="CP101620">
    <property type="protein sequence ID" value="UTY39943.1"/>
    <property type="molecule type" value="Genomic_DNA"/>
</dbReference>
<evidence type="ECO:0000256" key="4">
    <source>
        <dbReference type="ARBA" id="ARBA00022448"/>
    </source>
</evidence>
<evidence type="ECO:0000256" key="2">
    <source>
        <dbReference type="ARBA" id="ARBA00012802"/>
    </source>
</evidence>
<evidence type="ECO:0000256" key="14">
    <source>
        <dbReference type="ARBA" id="ARBA00029639"/>
    </source>
</evidence>
<evidence type="ECO:0000256" key="9">
    <source>
        <dbReference type="ARBA" id="ARBA00022683"/>
    </source>
</evidence>
<keyword evidence="12 17" id="KW-1133">Transmembrane helix</keyword>
<evidence type="ECO:0000256" key="16">
    <source>
        <dbReference type="PROSITE-ProRule" id="PRU00423"/>
    </source>
</evidence>
<accession>A0ABY5I7E8</accession>
<evidence type="ECO:0000256" key="5">
    <source>
        <dbReference type="ARBA" id="ARBA00022475"/>
    </source>
</evidence>
<feature type="transmembrane region" description="Helical" evidence="17">
    <location>
        <begin position="332"/>
        <end position="356"/>
    </location>
</feature>
<dbReference type="InterPro" id="IPR003501">
    <property type="entry name" value="PTS_EIIB_2/3"/>
</dbReference>
<proteinExistence type="predicted"/>
<reference evidence="20" key="1">
    <citation type="submission" date="2022-07" db="EMBL/GenBank/DDBJ databases">
        <title>Faecal culturing of patients with breast cancer.</title>
        <authorList>
            <person name="Teng N.M.Y."/>
            <person name="Kiu R."/>
            <person name="Evans R."/>
            <person name="Baker D.J."/>
            <person name="Zenner C."/>
            <person name="Robinson S.D."/>
            <person name="Hall L.J."/>
        </authorList>
    </citation>
    <scope>NUCLEOTIDE SEQUENCE</scope>
    <source>
        <strain evidence="20">LH1062</strain>
    </source>
</reference>